<keyword evidence="3" id="KW-1185">Reference proteome</keyword>
<feature type="coiled-coil region" evidence="1">
    <location>
        <begin position="24"/>
        <end position="51"/>
    </location>
</feature>
<keyword evidence="1" id="KW-0175">Coiled coil</keyword>
<comment type="caution">
    <text evidence="2">The sequence shown here is derived from an EMBL/GenBank/DDBJ whole genome shotgun (WGS) entry which is preliminary data.</text>
</comment>
<evidence type="ECO:0000313" key="3">
    <source>
        <dbReference type="Proteomes" id="UP001341840"/>
    </source>
</evidence>
<reference evidence="2 3" key="1">
    <citation type="journal article" date="2023" name="Plants (Basel)">
        <title>Bridging the Gap: Combining Genomics and Transcriptomics Approaches to Understand Stylosanthes scabra, an Orphan Legume from the Brazilian Caatinga.</title>
        <authorList>
            <person name="Ferreira-Neto J.R.C."/>
            <person name="da Silva M.D."/>
            <person name="Binneck E."/>
            <person name="de Melo N.F."/>
            <person name="da Silva R.H."/>
            <person name="de Melo A.L.T.M."/>
            <person name="Pandolfi V."/>
            <person name="Bustamante F.O."/>
            <person name="Brasileiro-Vidal A.C."/>
            <person name="Benko-Iseppon A.M."/>
        </authorList>
    </citation>
    <scope>NUCLEOTIDE SEQUENCE [LARGE SCALE GENOMIC DNA]</scope>
    <source>
        <tissue evidence="2">Leaves</tissue>
    </source>
</reference>
<dbReference type="EMBL" id="JASCZI010271943">
    <property type="protein sequence ID" value="MED6218078.1"/>
    <property type="molecule type" value="Genomic_DNA"/>
</dbReference>
<evidence type="ECO:0000313" key="2">
    <source>
        <dbReference type="EMBL" id="MED6218078.1"/>
    </source>
</evidence>
<gene>
    <name evidence="2" type="ORF">PIB30_023613</name>
</gene>
<proteinExistence type="predicted"/>
<accession>A0ABU6ZB63</accession>
<dbReference type="Proteomes" id="UP001341840">
    <property type="component" value="Unassembled WGS sequence"/>
</dbReference>
<sequence length="129" mass="14911">MVGGFLMLQDDTVACQMGEEVDEKTKLEATIRGLEEVVQFLIEEVEIREEEITIVVKNKEIVEWIKGKDDTDWSQRFVRNRARNVQHLFDVIKLEHRTKRTLKEKVVCIVTKWTHIALDGNAEGSSIVS</sequence>
<organism evidence="2 3">
    <name type="scientific">Stylosanthes scabra</name>
    <dbReference type="NCBI Taxonomy" id="79078"/>
    <lineage>
        <taxon>Eukaryota</taxon>
        <taxon>Viridiplantae</taxon>
        <taxon>Streptophyta</taxon>
        <taxon>Embryophyta</taxon>
        <taxon>Tracheophyta</taxon>
        <taxon>Spermatophyta</taxon>
        <taxon>Magnoliopsida</taxon>
        <taxon>eudicotyledons</taxon>
        <taxon>Gunneridae</taxon>
        <taxon>Pentapetalae</taxon>
        <taxon>rosids</taxon>
        <taxon>fabids</taxon>
        <taxon>Fabales</taxon>
        <taxon>Fabaceae</taxon>
        <taxon>Papilionoideae</taxon>
        <taxon>50 kb inversion clade</taxon>
        <taxon>dalbergioids sensu lato</taxon>
        <taxon>Dalbergieae</taxon>
        <taxon>Pterocarpus clade</taxon>
        <taxon>Stylosanthes</taxon>
    </lineage>
</organism>
<evidence type="ECO:0000256" key="1">
    <source>
        <dbReference type="SAM" id="Coils"/>
    </source>
</evidence>
<name>A0ABU6ZB63_9FABA</name>
<protein>
    <recommendedName>
        <fullName evidence="4">RNase H type-1 domain-containing protein</fullName>
    </recommendedName>
</protein>
<evidence type="ECO:0008006" key="4">
    <source>
        <dbReference type="Google" id="ProtNLM"/>
    </source>
</evidence>